<evidence type="ECO:0000256" key="1">
    <source>
        <dbReference type="SAM" id="SignalP"/>
    </source>
</evidence>
<gene>
    <name evidence="2" type="ORF">Lysil_0745</name>
</gene>
<name>A0A2K1Q248_9GAMM</name>
<dbReference type="EMBL" id="NPZB01000001">
    <property type="protein sequence ID" value="PNS09116.1"/>
    <property type="molecule type" value="Genomic_DNA"/>
</dbReference>
<keyword evidence="3" id="KW-1185">Reference proteome</keyword>
<keyword evidence="1" id="KW-0732">Signal</keyword>
<organism evidence="2 3">
    <name type="scientific">Solilutibacter silvestris</name>
    <dbReference type="NCBI Taxonomy" id="1645665"/>
    <lineage>
        <taxon>Bacteria</taxon>
        <taxon>Pseudomonadati</taxon>
        <taxon>Pseudomonadota</taxon>
        <taxon>Gammaproteobacteria</taxon>
        <taxon>Lysobacterales</taxon>
        <taxon>Lysobacteraceae</taxon>
        <taxon>Solilutibacter</taxon>
    </lineage>
</organism>
<reference evidence="2 3" key="1">
    <citation type="submission" date="2017-08" db="EMBL/GenBank/DDBJ databases">
        <title>Lysobacter sylvestris genome.</title>
        <authorList>
            <person name="Zhang D.-C."/>
            <person name="Albuquerque L."/>
            <person name="Franca L."/>
            <person name="Froufe H.J.C."/>
            <person name="Barroso C."/>
            <person name="Egas C."/>
            <person name="Da Costa M."/>
            <person name="Margesin R."/>
        </authorList>
    </citation>
    <scope>NUCLEOTIDE SEQUENCE [LARGE SCALE GENOMIC DNA]</scope>
    <source>
        <strain evidence="2 3">AM20-91</strain>
    </source>
</reference>
<accession>A0A2K1Q248</accession>
<comment type="caution">
    <text evidence="2">The sequence shown here is derived from an EMBL/GenBank/DDBJ whole genome shotgun (WGS) entry which is preliminary data.</text>
</comment>
<dbReference type="Gene3D" id="1.25.40.10">
    <property type="entry name" value="Tetratricopeptide repeat domain"/>
    <property type="match status" value="1"/>
</dbReference>
<dbReference type="Pfam" id="PF14559">
    <property type="entry name" value="TPR_19"/>
    <property type="match status" value="1"/>
</dbReference>
<dbReference type="OrthoDB" id="6020252at2"/>
<proteinExistence type="predicted"/>
<dbReference type="InterPro" id="IPR011990">
    <property type="entry name" value="TPR-like_helical_dom_sf"/>
</dbReference>
<sequence>MYRGVRLKRYPFLALPLALVFAPALAATSAKAPPAEYAAYFAAVRKADAIADPLQRCLAYPDLPNNTWAPGIAKARCTMFLTPPRYTLDDIEKKLAQPNGAATLDADFSALLQAHYVDPAQREQISIAFQVFSNRDRDKAERIARAWLGAAPESPFARTALGHVLAGRGWAARGGKFARDTPAESLQKMNAYFVDAAKEYTNAMEASPKLLPACHGLMAIGRQSSNELQMYATKKCLEADPASYYVVEEMMTAAEPRWGGSDAAMQAVSAYAQAKVTTNPVLGLFAFNDEYYEIDRLDDSDAQAIAVLEPAAYKVPNAGFFRLVGGAYLRKNDTWKSLVYLSQALRFSPGYAQESRFRALALRRIGETKWARADAERAVALDPGNGLALQQLGDILREIEGPSAAAPYYKRAIADEKTQEDAYNSYCGVLLDAKQLDEAGKCIDDLLAAYPENPEGWRQRLYLIGFDAPGSKKAMERFIALNDPKRWSYHAADVKTVRLIKAGMDGTASPSEMFDARALRAKALERSVQGRPYFELLRSSKDNHLGKAIGACNSTLKAITNPQFEAVMDVQSDGRLKNVDVRPVNAWTSCVAKQVETTWKLPQPPKLIDSSTYPLIYEVRMK</sequence>
<evidence type="ECO:0000313" key="3">
    <source>
        <dbReference type="Proteomes" id="UP000236220"/>
    </source>
</evidence>
<dbReference type="AlphaFoldDB" id="A0A2K1Q248"/>
<feature type="signal peptide" evidence="1">
    <location>
        <begin position="1"/>
        <end position="26"/>
    </location>
</feature>
<dbReference type="SUPFAM" id="SSF48452">
    <property type="entry name" value="TPR-like"/>
    <property type="match status" value="1"/>
</dbReference>
<evidence type="ECO:0000313" key="2">
    <source>
        <dbReference type="EMBL" id="PNS09116.1"/>
    </source>
</evidence>
<feature type="chain" id="PRO_5014443973" evidence="1">
    <location>
        <begin position="27"/>
        <end position="622"/>
    </location>
</feature>
<dbReference type="Proteomes" id="UP000236220">
    <property type="component" value="Unassembled WGS sequence"/>
</dbReference>
<protein>
    <submittedName>
        <fullName evidence="2">Uncharacterized protein</fullName>
    </submittedName>
</protein>